<accession>A0ABD5Z992</accession>
<dbReference type="InterPro" id="IPR043870">
    <property type="entry name" value="DUF5830"/>
</dbReference>
<dbReference type="AlphaFoldDB" id="A0ABD5Z992"/>
<dbReference type="RefSeq" id="WP_279528469.1">
    <property type="nucleotide sequence ID" value="NZ_CP122312.1"/>
</dbReference>
<organism evidence="1 2">
    <name type="scientific">Halospeciosus flavus</name>
    <dbReference type="NCBI Taxonomy" id="3032283"/>
    <lineage>
        <taxon>Archaea</taxon>
        <taxon>Methanobacteriati</taxon>
        <taxon>Methanobacteriota</taxon>
        <taxon>Stenosarchaea group</taxon>
        <taxon>Halobacteria</taxon>
        <taxon>Halobacteriales</taxon>
        <taxon>Halobacteriaceae</taxon>
        <taxon>Halospeciosus</taxon>
    </lineage>
</organism>
<dbReference type="EMBL" id="JBHTAR010000011">
    <property type="protein sequence ID" value="MFC7201734.1"/>
    <property type="molecule type" value="Genomic_DNA"/>
</dbReference>
<proteinExistence type="predicted"/>
<protein>
    <submittedName>
        <fullName evidence="1">DUF5830 family protein</fullName>
    </submittedName>
</protein>
<name>A0ABD5Z992_9EURY</name>
<gene>
    <name evidence="1" type="ORF">ACFQJ9_20370</name>
</gene>
<evidence type="ECO:0000313" key="1">
    <source>
        <dbReference type="EMBL" id="MFC7201734.1"/>
    </source>
</evidence>
<sequence length="119" mass="13231">MSDREMVELGVELLSKLEHEELSVAEAVDRIETVTTHPGRTRQILEAAEARGIIEREGSRVRPTTSGYVEFERDVFTKEGEFSCERCGCGLSTGYFIDLDNGEIGPFGSSCIRKVTGRE</sequence>
<dbReference type="Pfam" id="PF19148">
    <property type="entry name" value="DUF5830"/>
    <property type="match status" value="1"/>
</dbReference>
<evidence type="ECO:0000313" key="2">
    <source>
        <dbReference type="Proteomes" id="UP001596447"/>
    </source>
</evidence>
<comment type="caution">
    <text evidence="1">The sequence shown here is derived from an EMBL/GenBank/DDBJ whole genome shotgun (WGS) entry which is preliminary data.</text>
</comment>
<dbReference type="Proteomes" id="UP001596447">
    <property type="component" value="Unassembled WGS sequence"/>
</dbReference>
<keyword evidence="2" id="KW-1185">Reference proteome</keyword>
<reference evidence="1 2" key="1">
    <citation type="journal article" date="2019" name="Int. J. Syst. Evol. Microbiol.">
        <title>The Global Catalogue of Microorganisms (GCM) 10K type strain sequencing project: providing services to taxonomists for standard genome sequencing and annotation.</title>
        <authorList>
            <consortium name="The Broad Institute Genomics Platform"/>
            <consortium name="The Broad Institute Genome Sequencing Center for Infectious Disease"/>
            <person name="Wu L."/>
            <person name="Ma J."/>
        </authorList>
    </citation>
    <scope>NUCLEOTIDE SEQUENCE [LARGE SCALE GENOMIC DNA]</scope>
    <source>
        <strain evidence="1 2">XZGYJ-43</strain>
    </source>
</reference>